<organism evidence="1 2">
    <name type="scientific">Micromonospora andamanensis</name>
    <dbReference type="NCBI Taxonomy" id="1287068"/>
    <lineage>
        <taxon>Bacteria</taxon>
        <taxon>Bacillati</taxon>
        <taxon>Actinomycetota</taxon>
        <taxon>Actinomycetes</taxon>
        <taxon>Micromonosporales</taxon>
        <taxon>Micromonosporaceae</taxon>
        <taxon>Micromonospora</taxon>
    </lineage>
</organism>
<keyword evidence="2" id="KW-1185">Reference proteome</keyword>
<gene>
    <name evidence="1" type="ORF">Van01_16590</name>
</gene>
<name>A0ABQ4HS18_9ACTN</name>
<dbReference type="InterPro" id="IPR025855">
    <property type="entry name" value="Replic_Relax"/>
</dbReference>
<dbReference type="Proteomes" id="UP000647017">
    <property type="component" value="Unassembled WGS sequence"/>
</dbReference>
<comment type="caution">
    <text evidence="1">The sequence shown here is derived from an EMBL/GenBank/DDBJ whole genome shotgun (WGS) entry which is preliminary data.</text>
</comment>
<accession>A0ABQ4HS18</accession>
<dbReference type="RefSeq" id="WP_204003094.1">
    <property type="nucleotide sequence ID" value="NZ_BOOZ01000006.1"/>
</dbReference>
<protein>
    <recommendedName>
        <fullName evidence="3">Replication-relaxation</fullName>
    </recommendedName>
</protein>
<proteinExistence type="predicted"/>
<reference evidence="1 2" key="1">
    <citation type="submission" date="2021-01" db="EMBL/GenBank/DDBJ databases">
        <title>Whole genome shotgun sequence of Verrucosispora andamanensis NBRC 109075.</title>
        <authorList>
            <person name="Komaki H."/>
            <person name="Tamura T."/>
        </authorList>
    </citation>
    <scope>NUCLEOTIDE SEQUENCE [LARGE SCALE GENOMIC DNA]</scope>
    <source>
        <strain evidence="1 2">NBRC 109075</strain>
    </source>
</reference>
<dbReference type="EMBL" id="BOOZ01000006">
    <property type="protein sequence ID" value="GIJ08445.1"/>
    <property type="molecule type" value="Genomic_DNA"/>
</dbReference>
<evidence type="ECO:0000313" key="1">
    <source>
        <dbReference type="EMBL" id="GIJ08445.1"/>
    </source>
</evidence>
<evidence type="ECO:0000313" key="2">
    <source>
        <dbReference type="Proteomes" id="UP000647017"/>
    </source>
</evidence>
<sequence length="302" mass="33830">MRNSADRVLRLQAQLTVRDRLLLDWLADHKVLTTFQISRALFTSLDFAQRRLLKLHQLGLVDRFRPLRAGGGSYPWHYVLDQTGTECVAASRQQTPPRPGQTTLRKHRLATSRTLEHLLGVNQFFTDLAARARTHPPAQLQRWWSEQRCAEPGAFNTTLLSPIRPDGHGIFREGDRRVAFFAEFDTGTERPRVLLEKVNNYTIHTAMGGPAWPVLFWLPHTDQERALHQLLTGLPTPVPVATACRDSLPVGACAADAVWLVAGSTDGPRRLVDLADLGDPAPDVDPITDVAWPPHVTPRLTH</sequence>
<dbReference type="Pfam" id="PF13814">
    <property type="entry name" value="Replic_Relax"/>
    <property type="match status" value="1"/>
</dbReference>
<evidence type="ECO:0008006" key="3">
    <source>
        <dbReference type="Google" id="ProtNLM"/>
    </source>
</evidence>